<accession>A0AAE0SM13</accession>
<reference evidence="2" key="3">
    <citation type="submission" date="2023-05" db="EMBL/GenBank/DDBJ databases">
        <authorList>
            <person name="Smith C.H."/>
        </authorList>
    </citation>
    <scope>NUCLEOTIDE SEQUENCE</scope>
    <source>
        <strain evidence="2">CHS0354</strain>
        <tissue evidence="2">Mantle</tissue>
    </source>
</reference>
<name>A0AAE0SM13_9BIVA</name>
<comment type="caution">
    <text evidence="2">The sequence shown here is derived from an EMBL/GenBank/DDBJ whole genome shotgun (WGS) entry which is preliminary data.</text>
</comment>
<reference evidence="2" key="1">
    <citation type="journal article" date="2021" name="Genome Biol. Evol.">
        <title>A High-Quality Reference Genome for a Parasitic Bivalve with Doubly Uniparental Inheritance (Bivalvia: Unionida).</title>
        <authorList>
            <person name="Smith C.H."/>
        </authorList>
    </citation>
    <scope>NUCLEOTIDE SEQUENCE</scope>
    <source>
        <strain evidence="2">CHS0354</strain>
    </source>
</reference>
<proteinExistence type="predicted"/>
<feature type="region of interest" description="Disordered" evidence="1">
    <location>
        <begin position="319"/>
        <end position="355"/>
    </location>
</feature>
<evidence type="ECO:0000313" key="3">
    <source>
        <dbReference type="Proteomes" id="UP001195483"/>
    </source>
</evidence>
<feature type="region of interest" description="Disordered" evidence="1">
    <location>
        <begin position="368"/>
        <end position="404"/>
    </location>
</feature>
<dbReference type="PANTHER" id="PTHR33772:SF1">
    <property type="entry name" value="PROTEIN TBATA"/>
    <property type="match status" value="1"/>
</dbReference>
<evidence type="ECO:0008006" key="4">
    <source>
        <dbReference type="Google" id="ProtNLM"/>
    </source>
</evidence>
<dbReference type="InterPro" id="IPR037394">
    <property type="entry name" value="TBATA-like"/>
</dbReference>
<feature type="region of interest" description="Disordered" evidence="1">
    <location>
        <begin position="116"/>
        <end position="163"/>
    </location>
</feature>
<dbReference type="AlphaFoldDB" id="A0AAE0SM13"/>
<protein>
    <recommendedName>
        <fullName evidence="4">Protein TBATA</fullName>
    </recommendedName>
</protein>
<keyword evidence="3" id="KW-1185">Reference proteome</keyword>
<evidence type="ECO:0000256" key="1">
    <source>
        <dbReference type="SAM" id="MobiDB-lite"/>
    </source>
</evidence>
<reference evidence="2" key="2">
    <citation type="journal article" date="2021" name="Genome Biol. Evol.">
        <title>Developing a high-quality reference genome for a parasitic bivalve with doubly uniparental inheritance (Bivalvia: Unionida).</title>
        <authorList>
            <person name="Smith C.H."/>
        </authorList>
    </citation>
    <scope>NUCLEOTIDE SEQUENCE</scope>
    <source>
        <strain evidence="2">CHS0354</strain>
        <tissue evidence="2">Mantle</tissue>
    </source>
</reference>
<gene>
    <name evidence="2" type="ORF">CHS0354_009677</name>
</gene>
<dbReference type="Proteomes" id="UP001195483">
    <property type="component" value="Unassembled WGS sequence"/>
</dbReference>
<feature type="compositionally biased region" description="Basic and acidic residues" evidence="1">
    <location>
        <begin position="125"/>
        <end position="134"/>
    </location>
</feature>
<organism evidence="2 3">
    <name type="scientific">Potamilus streckersoni</name>
    <dbReference type="NCBI Taxonomy" id="2493646"/>
    <lineage>
        <taxon>Eukaryota</taxon>
        <taxon>Metazoa</taxon>
        <taxon>Spiralia</taxon>
        <taxon>Lophotrochozoa</taxon>
        <taxon>Mollusca</taxon>
        <taxon>Bivalvia</taxon>
        <taxon>Autobranchia</taxon>
        <taxon>Heteroconchia</taxon>
        <taxon>Palaeoheterodonta</taxon>
        <taxon>Unionida</taxon>
        <taxon>Unionoidea</taxon>
        <taxon>Unionidae</taxon>
        <taxon>Ambleminae</taxon>
        <taxon>Lampsilini</taxon>
        <taxon>Potamilus</taxon>
    </lineage>
</organism>
<dbReference type="Pfam" id="PF15256">
    <property type="entry name" value="SPATIAL"/>
    <property type="match status" value="1"/>
</dbReference>
<evidence type="ECO:0000313" key="2">
    <source>
        <dbReference type="EMBL" id="KAK3594384.1"/>
    </source>
</evidence>
<sequence length="404" mass="45144">MKPSTYQLIIKSLYVSGLLDVPICAVNDDGYFASPRYSLQFPPNAFNNAKLQNSRIPVNAINVNSTRHPINTITGLQYFTGLNSYPFREKAIPKIGLVPVTEAWRDELKKLTDGLQLEAQQPNVQEKKEPERPKTQYSETTGRIIPPPSRALSRGRSRSGSRLEQRMGNFQHIATEPDMETHVFAMLCQILQTEDINAVQAWLCSAGEREKQLVMDLIRTALSSQSDYYQRDYPTEFIEKENFTKLPPINVAGKPEENDTEKRVDRLVLHEGSNEVPKPQFSQNPMLPPQPPVPPLQAPPSMTKPIIDDKDAEMLDFAPPTSDAFKKPQSRMGRSPTFGGKKSPVKPNSATKAGHVLPVESNTLRYTKSAQGRKPAVDQIPKIAPGPAPVDKYQLNEGISENTF</sequence>
<dbReference type="EMBL" id="JAEAOA010000617">
    <property type="protein sequence ID" value="KAK3594384.1"/>
    <property type="molecule type" value="Genomic_DNA"/>
</dbReference>
<dbReference type="PANTHER" id="PTHR33772">
    <property type="entry name" value="THYMUS, BRAIN AND TESTES-ASSOCIATED"/>
    <property type="match status" value="1"/>
</dbReference>